<proteinExistence type="inferred from homology"/>
<dbReference type="CDD" id="cd23935">
    <property type="entry name" value="AGPR_2_C"/>
    <property type="match status" value="1"/>
</dbReference>
<dbReference type="Pfam" id="PF22698">
    <property type="entry name" value="Semialdhyde_dhC_1"/>
    <property type="match status" value="1"/>
</dbReference>
<reference evidence="8" key="1">
    <citation type="submission" date="2020-09" db="EMBL/GenBank/DDBJ databases">
        <title>Genome seq and assembly of Devosia sp.</title>
        <authorList>
            <person name="Chhetri G."/>
        </authorList>
    </citation>
    <scope>NUCLEOTIDE SEQUENCE</scope>
    <source>
        <strain evidence="8">PTR5</strain>
    </source>
</reference>
<accession>A0A927FWS7</accession>
<dbReference type="InterPro" id="IPR050085">
    <property type="entry name" value="AGPR"/>
</dbReference>
<comment type="function">
    <text evidence="6">Catalyzes the NADPH-dependent reduction of N-acetyl-5-glutamyl phosphate to yield N-acetyl-L-glutamate 5-semialdehyde.</text>
</comment>
<evidence type="ECO:0000313" key="8">
    <source>
        <dbReference type="EMBL" id="MBD8066569.1"/>
    </source>
</evidence>
<comment type="subcellular location">
    <subcellularLocation>
        <location evidence="6">Cytoplasm</location>
    </subcellularLocation>
</comment>
<dbReference type="Pfam" id="PF01118">
    <property type="entry name" value="Semialdhyde_dh"/>
    <property type="match status" value="1"/>
</dbReference>
<dbReference type="SMART" id="SM00859">
    <property type="entry name" value="Semialdhyde_dh"/>
    <property type="match status" value="1"/>
</dbReference>
<sequence length="317" mass="34275">MVAKIFIDGEAGTTGLQIRERLSGRRDLEVLSIAPEKRKDQDERKRLLNAADVAILCLPDEAARESVRLIENDTTRVIDASTAHRVADGWAYGFAEMDIGQTEEIARARYVANPGCWPQGLIAAVRPLVEARLLPGDYPLSYHGISGYSGGGRQMIEEYEAPGVVASQYMPYALTFLHKHLPEMTAYAHLNRTPLFEPVVGNFAQGMATSVPLHLDMVADTPTGSQLHQCLADHFAAIPNGFVRVAPYDATLGKTAALDPQTHNGTNTLTLHVFANDDTNQAVIAAVYDNLGKGASGAAVQNLNIMLGVDPRESLTA</sequence>
<comment type="pathway">
    <text evidence="6">Amino-acid biosynthesis; L-arginine biosynthesis; N(2)-acetyl-L-ornithine from L-glutamate: step 3/4.</text>
</comment>
<evidence type="ECO:0000256" key="4">
    <source>
        <dbReference type="ARBA" id="ARBA00022857"/>
    </source>
</evidence>
<dbReference type="SUPFAM" id="SSF51735">
    <property type="entry name" value="NAD(P)-binding Rossmann-fold domains"/>
    <property type="match status" value="1"/>
</dbReference>
<name>A0A927FWS7_9HYPH</name>
<dbReference type="PANTHER" id="PTHR32338:SF10">
    <property type="entry name" value="N-ACETYL-GAMMA-GLUTAMYL-PHOSPHATE REDUCTASE, CHLOROPLASTIC-RELATED"/>
    <property type="match status" value="1"/>
</dbReference>
<dbReference type="InterPro" id="IPR010136">
    <property type="entry name" value="AGPR_type-2"/>
</dbReference>
<keyword evidence="2 6" id="KW-0055">Arginine biosynthesis</keyword>
<protein>
    <recommendedName>
        <fullName evidence="6">N-acetyl-gamma-glutamyl-phosphate reductase</fullName>
        <shortName evidence="6">AGPR</shortName>
        <ecNumber evidence="6">1.2.1.38</ecNumber>
    </recommendedName>
    <alternativeName>
        <fullName evidence="6">N-acetyl-glutamate semialdehyde dehydrogenase</fullName>
        <shortName evidence="6">NAGSA dehydrogenase</shortName>
    </alternativeName>
</protein>
<dbReference type="InterPro" id="IPR036291">
    <property type="entry name" value="NAD(P)-bd_dom_sf"/>
</dbReference>
<dbReference type="Proteomes" id="UP000654108">
    <property type="component" value="Unassembled WGS sequence"/>
</dbReference>
<feature type="active site" evidence="6">
    <location>
        <position position="116"/>
    </location>
</feature>
<keyword evidence="9" id="KW-1185">Reference proteome</keyword>
<dbReference type="CDD" id="cd17896">
    <property type="entry name" value="AGPR_2_N"/>
    <property type="match status" value="1"/>
</dbReference>
<dbReference type="PANTHER" id="PTHR32338">
    <property type="entry name" value="N-ACETYL-GAMMA-GLUTAMYL-PHOSPHATE REDUCTASE, CHLOROPLASTIC-RELATED-RELATED"/>
    <property type="match status" value="1"/>
</dbReference>
<dbReference type="GO" id="GO:0003942">
    <property type="term" value="F:N-acetyl-gamma-glutamyl-phosphate reductase activity"/>
    <property type="evidence" value="ECO:0007669"/>
    <property type="project" value="UniProtKB-UniRule"/>
</dbReference>
<dbReference type="Gene3D" id="3.30.360.10">
    <property type="entry name" value="Dihydrodipicolinate Reductase, domain 2"/>
    <property type="match status" value="1"/>
</dbReference>
<keyword evidence="4 6" id="KW-0521">NADP</keyword>
<comment type="catalytic activity">
    <reaction evidence="6">
        <text>N-acetyl-L-glutamate 5-semialdehyde + phosphate + NADP(+) = N-acetyl-L-glutamyl 5-phosphate + NADPH + H(+)</text>
        <dbReference type="Rhea" id="RHEA:21588"/>
        <dbReference type="ChEBI" id="CHEBI:15378"/>
        <dbReference type="ChEBI" id="CHEBI:29123"/>
        <dbReference type="ChEBI" id="CHEBI:43474"/>
        <dbReference type="ChEBI" id="CHEBI:57783"/>
        <dbReference type="ChEBI" id="CHEBI:57936"/>
        <dbReference type="ChEBI" id="CHEBI:58349"/>
        <dbReference type="EC" id="1.2.1.38"/>
    </reaction>
</comment>
<dbReference type="GO" id="GO:0006526">
    <property type="term" value="P:L-arginine biosynthetic process"/>
    <property type="evidence" value="ECO:0007669"/>
    <property type="project" value="UniProtKB-UniRule"/>
</dbReference>
<gene>
    <name evidence="6 8" type="primary">argC</name>
    <name evidence="8" type="ORF">IC608_13925</name>
</gene>
<keyword evidence="3 6" id="KW-0028">Amino-acid biosynthesis</keyword>
<dbReference type="EMBL" id="JACYFU010000003">
    <property type="protein sequence ID" value="MBD8066569.1"/>
    <property type="molecule type" value="Genomic_DNA"/>
</dbReference>
<evidence type="ECO:0000256" key="5">
    <source>
        <dbReference type="ARBA" id="ARBA00023002"/>
    </source>
</evidence>
<dbReference type="EC" id="1.2.1.38" evidence="6"/>
<evidence type="ECO:0000256" key="2">
    <source>
        <dbReference type="ARBA" id="ARBA00022571"/>
    </source>
</evidence>
<dbReference type="HAMAP" id="MF_01110">
    <property type="entry name" value="ArgC_type2"/>
    <property type="match status" value="1"/>
</dbReference>
<dbReference type="RefSeq" id="WP_191776666.1">
    <property type="nucleotide sequence ID" value="NZ_JACYFU010000003.1"/>
</dbReference>
<keyword evidence="1 6" id="KW-0963">Cytoplasm</keyword>
<comment type="similarity">
    <text evidence="6">Belongs to the NAGSA dehydrogenase family. Type 2 subfamily.</text>
</comment>
<dbReference type="InterPro" id="IPR058924">
    <property type="entry name" value="AGPR_dimerisation_dom"/>
</dbReference>
<organism evidence="8 9">
    <name type="scientific">Devosia oryzisoli</name>
    <dbReference type="NCBI Taxonomy" id="2774138"/>
    <lineage>
        <taxon>Bacteria</taxon>
        <taxon>Pseudomonadati</taxon>
        <taxon>Pseudomonadota</taxon>
        <taxon>Alphaproteobacteria</taxon>
        <taxon>Hyphomicrobiales</taxon>
        <taxon>Devosiaceae</taxon>
        <taxon>Devosia</taxon>
    </lineage>
</organism>
<keyword evidence="5 6" id="KW-0560">Oxidoreductase</keyword>
<dbReference type="GO" id="GO:0051287">
    <property type="term" value="F:NAD binding"/>
    <property type="evidence" value="ECO:0007669"/>
    <property type="project" value="InterPro"/>
</dbReference>
<evidence type="ECO:0000256" key="3">
    <source>
        <dbReference type="ARBA" id="ARBA00022605"/>
    </source>
</evidence>
<dbReference type="SUPFAM" id="SSF55347">
    <property type="entry name" value="Glyceraldehyde-3-phosphate dehydrogenase-like, C-terminal domain"/>
    <property type="match status" value="1"/>
</dbReference>
<dbReference type="Gene3D" id="3.40.50.720">
    <property type="entry name" value="NAD(P)-binding Rossmann-like Domain"/>
    <property type="match status" value="1"/>
</dbReference>
<dbReference type="GO" id="GO:0005737">
    <property type="term" value="C:cytoplasm"/>
    <property type="evidence" value="ECO:0007669"/>
    <property type="project" value="UniProtKB-SubCell"/>
</dbReference>
<dbReference type="InterPro" id="IPR000534">
    <property type="entry name" value="Semialdehyde_DH_NAD-bd"/>
</dbReference>
<dbReference type="AlphaFoldDB" id="A0A927FWS7"/>
<evidence type="ECO:0000259" key="7">
    <source>
        <dbReference type="SMART" id="SM00859"/>
    </source>
</evidence>
<evidence type="ECO:0000256" key="6">
    <source>
        <dbReference type="HAMAP-Rule" id="MF_01110"/>
    </source>
</evidence>
<evidence type="ECO:0000256" key="1">
    <source>
        <dbReference type="ARBA" id="ARBA00022490"/>
    </source>
</evidence>
<evidence type="ECO:0000313" key="9">
    <source>
        <dbReference type="Proteomes" id="UP000654108"/>
    </source>
</evidence>
<feature type="domain" description="Semialdehyde dehydrogenase NAD-binding" evidence="7">
    <location>
        <begin position="4"/>
        <end position="105"/>
    </location>
</feature>
<comment type="caution">
    <text evidence="8">The sequence shown here is derived from an EMBL/GenBank/DDBJ whole genome shotgun (WGS) entry which is preliminary data.</text>
</comment>
<dbReference type="NCBIfam" id="TIGR01851">
    <property type="entry name" value="argC_other"/>
    <property type="match status" value="1"/>
</dbReference>